<dbReference type="InterPro" id="IPR024645">
    <property type="entry name" value="Mitochondr_Som1"/>
</dbReference>
<sequence>MTTQETKCRFAEIIQYNCVPRTNRQGHPTTVYCVPIPRLFRLCPDRPAVEVTRLLDVDLTTGYIEIPRTLEQNLPRGKPWHEVTKNNDQSQDVV</sequence>
<protein>
    <submittedName>
        <fullName evidence="2">Uncharacterized protein</fullName>
    </submittedName>
</protein>
<feature type="region of interest" description="Disordered" evidence="1">
    <location>
        <begin position="75"/>
        <end position="94"/>
    </location>
</feature>
<dbReference type="Pfam" id="PF11093">
    <property type="entry name" value="Mitochondr_Som1"/>
    <property type="match status" value="1"/>
</dbReference>
<comment type="caution">
    <text evidence="2">The sequence shown here is derived from an EMBL/GenBank/DDBJ whole genome shotgun (WGS) entry which is preliminary data.</text>
</comment>
<dbReference type="GO" id="GO:0042720">
    <property type="term" value="C:mitochondrial inner membrane peptidase complex"/>
    <property type="evidence" value="ECO:0007669"/>
    <property type="project" value="InterPro"/>
</dbReference>
<proteinExistence type="predicted"/>
<keyword evidence="3" id="KW-1185">Reference proteome</keyword>
<accession>A0AAD7C295</accession>
<dbReference type="Proteomes" id="UP001221142">
    <property type="component" value="Unassembled WGS sequence"/>
</dbReference>
<dbReference type="EMBL" id="JARKIF010000006">
    <property type="protein sequence ID" value="KAJ7637054.1"/>
    <property type="molecule type" value="Genomic_DNA"/>
</dbReference>
<organism evidence="2 3">
    <name type="scientific">Roridomyces roridus</name>
    <dbReference type="NCBI Taxonomy" id="1738132"/>
    <lineage>
        <taxon>Eukaryota</taxon>
        <taxon>Fungi</taxon>
        <taxon>Dikarya</taxon>
        <taxon>Basidiomycota</taxon>
        <taxon>Agaricomycotina</taxon>
        <taxon>Agaricomycetes</taxon>
        <taxon>Agaricomycetidae</taxon>
        <taxon>Agaricales</taxon>
        <taxon>Marasmiineae</taxon>
        <taxon>Mycenaceae</taxon>
        <taxon>Roridomyces</taxon>
    </lineage>
</organism>
<evidence type="ECO:0000313" key="2">
    <source>
        <dbReference type="EMBL" id="KAJ7637054.1"/>
    </source>
</evidence>
<evidence type="ECO:0000256" key="1">
    <source>
        <dbReference type="SAM" id="MobiDB-lite"/>
    </source>
</evidence>
<reference evidence="2" key="1">
    <citation type="submission" date="2023-03" db="EMBL/GenBank/DDBJ databases">
        <title>Massive genome expansion in bonnet fungi (Mycena s.s.) driven by repeated elements and novel gene families across ecological guilds.</title>
        <authorList>
            <consortium name="Lawrence Berkeley National Laboratory"/>
            <person name="Harder C.B."/>
            <person name="Miyauchi S."/>
            <person name="Viragh M."/>
            <person name="Kuo A."/>
            <person name="Thoen E."/>
            <person name="Andreopoulos B."/>
            <person name="Lu D."/>
            <person name="Skrede I."/>
            <person name="Drula E."/>
            <person name="Henrissat B."/>
            <person name="Morin E."/>
            <person name="Kohler A."/>
            <person name="Barry K."/>
            <person name="LaButti K."/>
            <person name="Morin E."/>
            <person name="Salamov A."/>
            <person name="Lipzen A."/>
            <person name="Mereny Z."/>
            <person name="Hegedus B."/>
            <person name="Baldrian P."/>
            <person name="Stursova M."/>
            <person name="Weitz H."/>
            <person name="Taylor A."/>
            <person name="Grigoriev I.V."/>
            <person name="Nagy L.G."/>
            <person name="Martin F."/>
            <person name="Kauserud H."/>
        </authorList>
    </citation>
    <scope>NUCLEOTIDE SEQUENCE</scope>
    <source>
        <strain evidence="2">9284</strain>
    </source>
</reference>
<dbReference type="AlphaFoldDB" id="A0AAD7C295"/>
<name>A0AAD7C295_9AGAR</name>
<gene>
    <name evidence="2" type="ORF">FB45DRAFT_908098</name>
</gene>
<evidence type="ECO:0000313" key="3">
    <source>
        <dbReference type="Proteomes" id="UP001221142"/>
    </source>
</evidence>